<sequence length="369" mass="40721">MGLTIRATSKIPTVLRLTPPSHGIAGVHRYCRHPLPDSVIHKRRPHHHHRHCTLTTTPYATIPPAAKVFLPHRRAITTSAISMSRHPDFKTVEASRPDWDTSASLRYTKTAQPSWTPGSGANQLASSAPASQQHVAIDPYEEGRPATFNYKLLISAIAPRPIGFVSTRSGAEEETFNLAPFSYFNVLNHDPPIFTLGFSSPLSKPKDTLRHLVATGECTINIISEHFIEAANSTSIDAPTACSEWTISGLTPVYDCTTVKTPRAREAVFSVECKVDSMREFDSRANPGKKSGTMVLLEGLRFWVREDAVNEERNAIAADILRPMGRLGGITYGRITEVIELPRPVFERDVGMEAYEELKKKATTNGTAE</sequence>
<name>A0A553HT76_9PEZI</name>
<feature type="domain" description="Flavin reductase like" evidence="6">
    <location>
        <begin position="155"/>
        <end position="317"/>
    </location>
</feature>
<dbReference type="PANTHER" id="PTHR33798:SF5">
    <property type="entry name" value="FLAVIN REDUCTASE LIKE DOMAIN-CONTAINING PROTEIN"/>
    <property type="match status" value="1"/>
</dbReference>
<evidence type="ECO:0000259" key="6">
    <source>
        <dbReference type="SMART" id="SM00903"/>
    </source>
</evidence>
<organism evidence="7 8">
    <name type="scientific">Xylaria flabelliformis</name>
    <dbReference type="NCBI Taxonomy" id="2512241"/>
    <lineage>
        <taxon>Eukaryota</taxon>
        <taxon>Fungi</taxon>
        <taxon>Dikarya</taxon>
        <taxon>Ascomycota</taxon>
        <taxon>Pezizomycotina</taxon>
        <taxon>Sordariomycetes</taxon>
        <taxon>Xylariomycetidae</taxon>
        <taxon>Xylariales</taxon>
        <taxon>Xylariaceae</taxon>
        <taxon>Xylaria</taxon>
    </lineage>
</organism>
<evidence type="ECO:0000313" key="7">
    <source>
        <dbReference type="EMBL" id="TRX91144.1"/>
    </source>
</evidence>
<keyword evidence="8" id="KW-1185">Reference proteome</keyword>
<protein>
    <recommendedName>
        <fullName evidence="6">Flavin reductase like domain-containing protein</fullName>
    </recommendedName>
</protein>
<feature type="region of interest" description="Disordered" evidence="5">
    <location>
        <begin position="111"/>
        <end position="132"/>
    </location>
</feature>
<comment type="similarity">
    <text evidence="4">Belongs to the flavoredoxin family.</text>
</comment>
<evidence type="ECO:0000256" key="4">
    <source>
        <dbReference type="ARBA" id="ARBA00038054"/>
    </source>
</evidence>
<accession>A0A553HT76</accession>
<evidence type="ECO:0000256" key="1">
    <source>
        <dbReference type="ARBA" id="ARBA00001917"/>
    </source>
</evidence>
<comment type="caution">
    <text evidence="7">The sequence shown here is derived from an EMBL/GenBank/DDBJ whole genome shotgun (WGS) entry which is preliminary data.</text>
</comment>
<dbReference type="AlphaFoldDB" id="A0A553HT76"/>
<comment type="cofactor">
    <cofactor evidence="1">
        <name>FMN</name>
        <dbReference type="ChEBI" id="CHEBI:58210"/>
    </cofactor>
</comment>
<dbReference type="Pfam" id="PF01613">
    <property type="entry name" value="Flavin_Reduct"/>
    <property type="match status" value="1"/>
</dbReference>
<reference evidence="8" key="1">
    <citation type="submission" date="2019-06" db="EMBL/GenBank/DDBJ databases">
        <title>Draft genome sequence of the griseofulvin-producing fungus Xylaria cubensis strain G536.</title>
        <authorList>
            <person name="Mead M.E."/>
            <person name="Raja H.A."/>
            <person name="Steenwyk J.L."/>
            <person name="Knowles S.L."/>
            <person name="Oberlies N.H."/>
            <person name="Rokas A."/>
        </authorList>
    </citation>
    <scope>NUCLEOTIDE SEQUENCE [LARGE SCALE GENOMIC DNA]</scope>
    <source>
        <strain evidence="8">G536</strain>
    </source>
</reference>
<dbReference type="SMART" id="SM00903">
    <property type="entry name" value="Flavin_Reduct"/>
    <property type="match status" value="1"/>
</dbReference>
<dbReference type="SUPFAM" id="SSF50475">
    <property type="entry name" value="FMN-binding split barrel"/>
    <property type="match status" value="1"/>
</dbReference>
<dbReference type="GO" id="GO:0010181">
    <property type="term" value="F:FMN binding"/>
    <property type="evidence" value="ECO:0007669"/>
    <property type="project" value="InterPro"/>
</dbReference>
<evidence type="ECO:0000256" key="3">
    <source>
        <dbReference type="ARBA" id="ARBA00022643"/>
    </source>
</evidence>
<keyword evidence="3" id="KW-0288">FMN</keyword>
<dbReference type="Proteomes" id="UP000319160">
    <property type="component" value="Unassembled WGS sequence"/>
</dbReference>
<proteinExistence type="inferred from homology"/>
<dbReference type="InterPro" id="IPR012349">
    <property type="entry name" value="Split_barrel_FMN-bd"/>
</dbReference>
<evidence type="ECO:0000256" key="2">
    <source>
        <dbReference type="ARBA" id="ARBA00022630"/>
    </source>
</evidence>
<evidence type="ECO:0000313" key="8">
    <source>
        <dbReference type="Proteomes" id="UP000319160"/>
    </source>
</evidence>
<evidence type="ECO:0000256" key="5">
    <source>
        <dbReference type="SAM" id="MobiDB-lite"/>
    </source>
</evidence>
<dbReference type="PANTHER" id="PTHR33798">
    <property type="entry name" value="FLAVOPROTEIN OXYGENASE"/>
    <property type="match status" value="1"/>
</dbReference>
<dbReference type="OrthoDB" id="10250990at2759"/>
<gene>
    <name evidence="7" type="ORF">FHL15_007932</name>
</gene>
<dbReference type="Gene3D" id="2.30.110.10">
    <property type="entry name" value="Electron Transport, Fmn-binding Protein, Chain A"/>
    <property type="match status" value="1"/>
</dbReference>
<dbReference type="InterPro" id="IPR002563">
    <property type="entry name" value="Flavin_Rdtase-like_dom"/>
</dbReference>
<keyword evidence="2" id="KW-0285">Flavoprotein</keyword>
<dbReference type="EMBL" id="VFLP01000048">
    <property type="protein sequence ID" value="TRX91144.1"/>
    <property type="molecule type" value="Genomic_DNA"/>
</dbReference>